<keyword evidence="1" id="KW-0472">Membrane</keyword>
<proteinExistence type="predicted"/>
<evidence type="ECO:0000256" key="1">
    <source>
        <dbReference type="SAM" id="Phobius"/>
    </source>
</evidence>
<feature type="transmembrane region" description="Helical" evidence="1">
    <location>
        <begin position="12"/>
        <end position="36"/>
    </location>
</feature>
<evidence type="ECO:0000313" key="3">
    <source>
        <dbReference type="EMBL" id="SPB25825.1"/>
    </source>
</evidence>
<evidence type="ECO:0000313" key="2">
    <source>
        <dbReference type="EMBL" id="GFP13976.1"/>
    </source>
</evidence>
<accession>A0A2X0T2M4</accession>
<name>A0A2X0T2M4_LACHE</name>
<reference evidence="3" key="1">
    <citation type="submission" date="2018-01" db="EMBL/GenBank/DDBJ databases">
        <authorList>
            <person name="Gaut B.S."/>
            <person name="Morton B.R."/>
            <person name="Clegg M.T."/>
            <person name="Duvall M.R."/>
        </authorList>
    </citation>
    <scope>NUCLEOTIDE SEQUENCE</scope>
    <source>
        <strain evidence="3">Lactobacillus helveticus</strain>
    </source>
</reference>
<organism evidence="3">
    <name type="scientific">Lactobacillus helveticus</name>
    <name type="common">Lactobacillus suntoryeus</name>
    <dbReference type="NCBI Taxonomy" id="1587"/>
    <lineage>
        <taxon>Bacteria</taxon>
        <taxon>Bacillati</taxon>
        <taxon>Bacillota</taxon>
        <taxon>Bacilli</taxon>
        <taxon>Lactobacillales</taxon>
        <taxon>Lactobacillaceae</taxon>
        <taxon>Lactobacillus</taxon>
    </lineage>
</organism>
<gene>
    <name evidence="3" type="ORF">BDKNPLJD_01646</name>
    <name evidence="2" type="ORF">LHEJCM1062_18480</name>
</gene>
<sequence length="53" mass="5993">MAAYQEIAGGPLAIGFIMLLFAGMPILLGFAMRYIFIQKLQFVREEDLVIEDK</sequence>
<dbReference type="Proteomes" id="UP000630086">
    <property type="component" value="Unassembled WGS sequence"/>
</dbReference>
<dbReference type="EMBL" id="BLYV01000412">
    <property type="protein sequence ID" value="GFP13976.1"/>
    <property type="molecule type" value="Genomic_DNA"/>
</dbReference>
<dbReference type="EMBL" id="OGTV01000082">
    <property type="protein sequence ID" value="SPB25825.1"/>
    <property type="molecule type" value="Genomic_DNA"/>
</dbReference>
<keyword evidence="1" id="KW-1133">Transmembrane helix</keyword>
<reference evidence="2" key="2">
    <citation type="submission" date="2020-07" db="EMBL/GenBank/DDBJ databases">
        <title>Draft genome sequence of Lactobacillus helveticus strain JCM 1062.</title>
        <authorList>
            <person name="Endo A."/>
            <person name="Maeno S."/>
            <person name="Kido Y."/>
        </authorList>
    </citation>
    <scope>NUCLEOTIDE SEQUENCE</scope>
    <source>
        <strain evidence="2">JCM 1062</strain>
    </source>
</reference>
<dbReference type="AlphaFoldDB" id="A0A2X0T2M4"/>
<keyword evidence="1" id="KW-0812">Transmembrane</keyword>
<protein>
    <submittedName>
        <fullName evidence="3">Uncharacterized protein</fullName>
    </submittedName>
</protein>